<evidence type="ECO:0000313" key="12">
    <source>
        <dbReference type="Proteomes" id="UP000663832"/>
    </source>
</evidence>
<dbReference type="Proteomes" id="UP000663832">
    <property type="component" value="Unassembled WGS sequence"/>
</dbReference>
<keyword evidence="5" id="KW-0865">Zymogen</keyword>
<proteinExistence type="inferred from homology"/>
<dbReference type="InterPro" id="IPR025660">
    <property type="entry name" value="Pept_his_AS"/>
</dbReference>
<evidence type="ECO:0000256" key="2">
    <source>
        <dbReference type="ARBA" id="ARBA00022670"/>
    </source>
</evidence>
<reference evidence="11" key="1">
    <citation type="submission" date="2021-02" db="EMBL/GenBank/DDBJ databases">
        <authorList>
            <person name="Nowell W R."/>
        </authorList>
    </citation>
    <scope>NUCLEOTIDE SEQUENCE</scope>
</reference>
<evidence type="ECO:0000256" key="1">
    <source>
        <dbReference type="ARBA" id="ARBA00008455"/>
    </source>
</evidence>
<dbReference type="Proteomes" id="UP000663877">
    <property type="component" value="Unassembled WGS sequence"/>
</dbReference>
<dbReference type="GO" id="GO:0006508">
    <property type="term" value="P:proteolysis"/>
    <property type="evidence" value="ECO:0007669"/>
    <property type="project" value="UniProtKB-KW"/>
</dbReference>
<dbReference type="InterPro" id="IPR000169">
    <property type="entry name" value="Pept_cys_AS"/>
</dbReference>
<evidence type="ECO:0000256" key="6">
    <source>
        <dbReference type="ARBA" id="ARBA00023157"/>
    </source>
</evidence>
<protein>
    <submittedName>
        <fullName evidence="11">Uncharacterized protein</fullName>
    </submittedName>
</protein>
<evidence type="ECO:0000259" key="8">
    <source>
        <dbReference type="SMART" id="SM00645"/>
    </source>
</evidence>
<dbReference type="AlphaFoldDB" id="A0A815B7H6"/>
<dbReference type="Pfam" id="PF00112">
    <property type="entry name" value="Peptidase_C1"/>
    <property type="match status" value="1"/>
</dbReference>
<dbReference type="OrthoDB" id="65740at2759"/>
<evidence type="ECO:0000256" key="4">
    <source>
        <dbReference type="ARBA" id="ARBA00022807"/>
    </source>
</evidence>
<evidence type="ECO:0000313" key="10">
    <source>
        <dbReference type="EMBL" id="CAF1034957.1"/>
    </source>
</evidence>
<dbReference type="InterPro" id="IPR013128">
    <property type="entry name" value="Peptidase_C1A"/>
</dbReference>
<evidence type="ECO:0000313" key="13">
    <source>
        <dbReference type="Proteomes" id="UP000663877"/>
    </source>
</evidence>
<evidence type="ECO:0000256" key="5">
    <source>
        <dbReference type="ARBA" id="ARBA00023145"/>
    </source>
</evidence>
<dbReference type="CDD" id="cd02248">
    <property type="entry name" value="Peptidase_C1A"/>
    <property type="match status" value="1"/>
</dbReference>
<keyword evidence="4" id="KW-0788">Thiol protease</keyword>
<dbReference type="InterPro" id="IPR000668">
    <property type="entry name" value="Peptidase_C1A_C"/>
</dbReference>
<dbReference type="InterPro" id="IPR025661">
    <property type="entry name" value="Pept_asp_AS"/>
</dbReference>
<dbReference type="Gene3D" id="3.90.70.10">
    <property type="entry name" value="Cysteine proteinases"/>
    <property type="match status" value="1"/>
</dbReference>
<dbReference type="Pfam" id="PF08246">
    <property type="entry name" value="Inhibitor_I29"/>
    <property type="match status" value="1"/>
</dbReference>
<dbReference type="EMBL" id="CAJNOI010000405">
    <property type="protein sequence ID" value="CAF1269833.1"/>
    <property type="molecule type" value="Genomic_DNA"/>
</dbReference>
<sequence length="551" mass="62108">MQLILIITIVVLSSGCALTYNKTRDQQWSLWKDTHKKNYSTAEESVRRAVWENNTEMIEEHNLQADLGIYTYWLGMNQYGDLTVSEFVQKYTGLIGNMETKYNQIRQVFVSNSTVSLPDSVDWRNQNVVEAVKDQGGCGACWAFSAVGSIESAYAIKTSTLVSLSEQQLVDCSGGQRNYGCGGGTMDHAFVYVITASGIETESSYPYTAVDQTCVFNPTETTVQICDFVDIASGDEVALQQAVATIGPISVAIDAGRSSFQFYQSGVYNEPTCLQRIFELDHAVLLIGYGTDGNHDYWLVKNSWSTDWGDQGYMKMTRNQNNQCGIATAASYPIICSTNTQPVQQMTSDAFYMISNMWLVIEQADGILTKAQESLNISTKPTIQEVDGAELRQIRSCISPKYYHSSQEESSNPPPQISNEREDRRAMLVEPFSHTSSNPLYKQIQEITFNFTLKQFQITVSPDVSITHIALSIESNPTVTHLRFVGRIEEIDMTTSVKDFRKNRIISHLYLKEIEISLLNLRQILDMSYVNRRLRVLEIHHCISVSDRKLF</sequence>
<organism evidence="11 13">
    <name type="scientific">Adineta steineri</name>
    <dbReference type="NCBI Taxonomy" id="433720"/>
    <lineage>
        <taxon>Eukaryota</taxon>
        <taxon>Metazoa</taxon>
        <taxon>Spiralia</taxon>
        <taxon>Gnathifera</taxon>
        <taxon>Rotifera</taxon>
        <taxon>Eurotatoria</taxon>
        <taxon>Bdelloidea</taxon>
        <taxon>Adinetida</taxon>
        <taxon>Adinetidae</taxon>
        <taxon>Adineta</taxon>
    </lineage>
</organism>
<dbReference type="PROSITE" id="PS00139">
    <property type="entry name" value="THIOL_PROTEASE_CYS"/>
    <property type="match status" value="1"/>
</dbReference>
<keyword evidence="2" id="KW-0645">Protease</keyword>
<accession>A0A815B7H6</accession>
<dbReference type="InterPro" id="IPR038765">
    <property type="entry name" value="Papain-like_cys_pep_sf"/>
</dbReference>
<dbReference type="FunFam" id="3.90.70.10:FF:000006">
    <property type="entry name" value="Cathepsin S"/>
    <property type="match status" value="1"/>
</dbReference>
<feature type="domain" description="Peptidase C1A papain C-terminal" evidence="8">
    <location>
        <begin position="117"/>
        <end position="334"/>
    </location>
</feature>
<dbReference type="SMART" id="SM00848">
    <property type="entry name" value="Inhibitor_I29"/>
    <property type="match status" value="1"/>
</dbReference>
<feature type="domain" description="Cathepsin propeptide inhibitor" evidence="9">
    <location>
        <begin position="28"/>
        <end position="87"/>
    </location>
</feature>
<dbReference type="PANTHER" id="PTHR12411">
    <property type="entry name" value="CYSTEINE PROTEASE FAMILY C1-RELATED"/>
    <property type="match status" value="1"/>
</dbReference>
<comment type="caution">
    <text evidence="11">The sequence shown here is derived from an EMBL/GenBank/DDBJ whole genome shotgun (WGS) entry which is preliminary data.</text>
</comment>
<dbReference type="SMART" id="SM00645">
    <property type="entry name" value="Pept_C1"/>
    <property type="match status" value="1"/>
</dbReference>
<keyword evidence="6" id="KW-1015">Disulfide bond</keyword>
<dbReference type="SUPFAM" id="SSF54001">
    <property type="entry name" value="Cysteine proteinases"/>
    <property type="match status" value="1"/>
</dbReference>
<keyword evidence="12" id="KW-1185">Reference proteome</keyword>
<evidence type="ECO:0000256" key="7">
    <source>
        <dbReference type="SAM" id="SignalP"/>
    </source>
</evidence>
<name>A0A815B7H6_9BILA</name>
<dbReference type="PRINTS" id="PR00705">
    <property type="entry name" value="PAPAIN"/>
</dbReference>
<dbReference type="GO" id="GO:0008234">
    <property type="term" value="F:cysteine-type peptidase activity"/>
    <property type="evidence" value="ECO:0007669"/>
    <property type="project" value="UniProtKB-KW"/>
</dbReference>
<keyword evidence="7" id="KW-0732">Signal</keyword>
<dbReference type="InterPro" id="IPR013201">
    <property type="entry name" value="Prot_inhib_I29"/>
</dbReference>
<evidence type="ECO:0000259" key="9">
    <source>
        <dbReference type="SMART" id="SM00848"/>
    </source>
</evidence>
<keyword evidence="3" id="KW-0378">Hydrolase</keyword>
<evidence type="ECO:0000256" key="3">
    <source>
        <dbReference type="ARBA" id="ARBA00022801"/>
    </source>
</evidence>
<feature type="chain" id="PRO_5036411306" evidence="7">
    <location>
        <begin position="20"/>
        <end position="551"/>
    </location>
</feature>
<dbReference type="PROSITE" id="PS00639">
    <property type="entry name" value="THIOL_PROTEASE_HIS"/>
    <property type="match status" value="1"/>
</dbReference>
<dbReference type="EMBL" id="CAJNOM010000095">
    <property type="protein sequence ID" value="CAF1034957.1"/>
    <property type="molecule type" value="Genomic_DNA"/>
</dbReference>
<comment type="similarity">
    <text evidence="1">Belongs to the peptidase C1 family.</text>
</comment>
<gene>
    <name evidence="11" type="ORF">BJG266_LOCUS30601</name>
    <name evidence="10" type="ORF">QVE165_LOCUS16749</name>
</gene>
<dbReference type="PROSITE" id="PS00640">
    <property type="entry name" value="THIOL_PROTEASE_ASN"/>
    <property type="match status" value="1"/>
</dbReference>
<feature type="signal peptide" evidence="7">
    <location>
        <begin position="1"/>
        <end position="19"/>
    </location>
</feature>
<evidence type="ECO:0000313" key="11">
    <source>
        <dbReference type="EMBL" id="CAF1269833.1"/>
    </source>
</evidence>
<dbReference type="InterPro" id="IPR039417">
    <property type="entry name" value="Peptidase_C1A_papain-like"/>
</dbReference>